<evidence type="ECO:0000256" key="1">
    <source>
        <dbReference type="ARBA" id="ARBA00001737"/>
    </source>
</evidence>
<dbReference type="Gene3D" id="3.20.20.120">
    <property type="entry name" value="Enolase-like C-terminal domain"/>
    <property type="match status" value="1"/>
</dbReference>
<dbReference type="RefSeq" id="WP_120692617.1">
    <property type="nucleotide sequence ID" value="NZ_RBNH01000009.1"/>
</dbReference>
<dbReference type="GO" id="GO:0016052">
    <property type="term" value="P:carbohydrate catabolic process"/>
    <property type="evidence" value="ECO:0007669"/>
    <property type="project" value="InterPro"/>
</dbReference>
<evidence type="ECO:0000256" key="6">
    <source>
        <dbReference type="ARBA" id="ARBA00023239"/>
    </source>
</evidence>
<evidence type="ECO:0000256" key="4">
    <source>
        <dbReference type="ARBA" id="ARBA00022723"/>
    </source>
</evidence>
<evidence type="ECO:0000256" key="2">
    <source>
        <dbReference type="ARBA" id="ARBA00001946"/>
    </source>
</evidence>
<dbReference type="PANTHER" id="PTHR13794:SF58">
    <property type="entry name" value="MITOCHONDRIAL ENOLASE SUPERFAMILY MEMBER 1"/>
    <property type="match status" value="1"/>
</dbReference>
<comment type="catalytic activity">
    <reaction evidence="1">
        <text>L-fuconate = 2-dehydro-3-deoxy-L-fuconate + H2O</text>
        <dbReference type="Rhea" id="RHEA:22772"/>
        <dbReference type="ChEBI" id="CHEBI:15377"/>
        <dbReference type="ChEBI" id="CHEBI:21291"/>
        <dbReference type="ChEBI" id="CHEBI:37448"/>
        <dbReference type="EC" id="4.2.1.68"/>
    </reaction>
</comment>
<dbReference type="InterPro" id="IPR029017">
    <property type="entry name" value="Enolase-like_N"/>
</dbReference>
<dbReference type="InterPro" id="IPR018110">
    <property type="entry name" value="Mandel_Rmase/mucon_lact_enz_CS"/>
</dbReference>
<organism evidence="8 9">
    <name type="scientific">Pseudarthrobacter phenanthrenivorans</name>
    <name type="common">Arthrobacter phenanthrenivorans</name>
    <dbReference type="NCBI Taxonomy" id="361575"/>
    <lineage>
        <taxon>Bacteria</taxon>
        <taxon>Bacillati</taxon>
        <taxon>Actinomycetota</taxon>
        <taxon>Actinomycetes</taxon>
        <taxon>Micrococcales</taxon>
        <taxon>Micrococcaceae</taxon>
        <taxon>Pseudarthrobacter</taxon>
    </lineage>
</organism>
<dbReference type="InterPro" id="IPR034610">
    <property type="entry name" value="L-fuconate_dehydratase"/>
</dbReference>
<gene>
    <name evidence="8" type="ORF">D7Z96_11755</name>
</gene>
<reference evidence="8 9" key="1">
    <citation type="submission" date="2018-10" db="EMBL/GenBank/DDBJ databases">
        <title>Genome-guide identification and characterization of bacteria that degrade polycyclic aromatic hydrocarbons and resist hexavalent chromium simultaneously.</title>
        <authorList>
            <person name="Feng H."/>
        </authorList>
    </citation>
    <scope>NUCLEOTIDE SEQUENCE [LARGE SCALE GENOMIC DNA]</scope>
    <source>
        <strain evidence="8 9">J015</strain>
    </source>
</reference>
<dbReference type="Proteomes" id="UP000273159">
    <property type="component" value="Unassembled WGS sequence"/>
</dbReference>
<evidence type="ECO:0000259" key="7">
    <source>
        <dbReference type="SMART" id="SM00922"/>
    </source>
</evidence>
<dbReference type="SFLD" id="SFLDS00001">
    <property type="entry name" value="Enolase"/>
    <property type="match status" value="1"/>
</dbReference>
<reference evidence="9" key="2">
    <citation type="submission" date="2018-10" db="EMBL/GenBank/DDBJ databases">
        <authorList>
            <person name="Wang Y."/>
            <person name="Wang J."/>
            <person name="Yang X."/>
            <person name="Wang Z."/>
            <person name="Huang Y."/>
        </authorList>
    </citation>
    <scope>NUCLEOTIDE SEQUENCE [LARGE SCALE GENOMIC DNA]</scope>
    <source>
        <strain evidence="9">J015</strain>
    </source>
</reference>
<dbReference type="GO" id="GO:0050023">
    <property type="term" value="F:L-fuconate dehydratase activity"/>
    <property type="evidence" value="ECO:0007669"/>
    <property type="project" value="UniProtKB-EC"/>
</dbReference>
<dbReference type="SFLD" id="SFLDF00111">
    <property type="entry name" value="L-fuconate_dehydratase"/>
    <property type="match status" value="1"/>
</dbReference>
<dbReference type="InterPro" id="IPR013341">
    <property type="entry name" value="Mandelate_racemase_N_dom"/>
</dbReference>
<dbReference type="InterPro" id="IPR029065">
    <property type="entry name" value="Enolase_C-like"/>
</dbReference>
<dbReference type="Pfam" id="PF13378">
    <property type="entry name" value="MR_MLE_C"/>
    <property type="match status" value="1"/>
</dbReference>
<evidence type="ECO:0000256" key="3">
    <source>
        <dbReference type="ARBA" id="ARBA00013142"/>
    </source>
</evidence>
<evidence type="ECO:0000313" key="9">
    <source>
        <dbReference type="Proteomes" id="UP000273159"/>
    </source>
</evidence>
<dbReference type="SFLD" id="SFLDG00179">
    <property type="entry name" value="mandelate_racemase"/>
    <property type="match status" value="1"/>
</dbReference>
<sequence>MSRITSVRTTDVRFPTSLDLSGSDAVNVDPDYSAAYVEIATDDGERGYGLVFTCGRGNELITAAMDSYGELLVGRDTDELVNNLGDASRRLVHDSQMRWLGPEKGVSHMACGGLVNALWDVRARRENKPLWLLLSEMPVEELVSTVDFTHIGNALTPQDATDILQRGQAGKHERIAELQQNGYPAYTTTPGWLGYSDEKLVRLSKEAVADGFGMIKLKVAGSIEDDRRRLSLAREAVGPDVRIAIDANQRWEEQEAIDWVNQLQDFNPYWIEEPTSTDDILAHAAIRKAVHPIKVATGEAVQSRIIFKQLLQADAIDIMQIDSTRVAGVNENIANLLLAAKFNTPVCPHAGGVGLCELVQHFSFFDYAAISGTMEDRVIEFVDHLHEHFNEPVVVTGGRYQAPKLPGVGAQMFDESTARWTFPTGTGWQELNER</sequence>
<evidence type="ECO:0000313" key="8">
    <source>
        <dbReference type="EMBL" id="RKO23504.1"/>
    </source>
</evidence>
<dbReference type="InterPro" id="IPR046945">
    <property type="entry name" value="RHMD-like"/>
</dbReference>
<dbReference type="GO" id="GO:0000287">
    <property type="term" value="F:magnesium ion binding"/>
    <property type="evidence" value="ECO:0007669"/>
    <property type="project" value="TreeGrafter"/>
</dbReference>
<comment type="cofactor">
    <cofactor evidence="2">
        <name>Mg(2+)</name>
        <dbReference type="ChEBI" id="CHEBI:18420"/>
    </cofactor>
</comment>
<dbReference type="PROSITE" id="PS00909">
    <property type="entry name" value="MR_MLE_2"/>
    <property type="match status" value="1"/>
</dbReference>
<dbReference type="SMART" id="SM00922">
    <property type="entry name" value="MR_MLE"/>
    <property type="match status" value="1"/>
</dbReference>
<accession>A0A3B0FEZ9</accession>
<comment type="caution">
    <text evidence="8">The sequence shown here is derived from an EMBL/GenBank/DDBJ whole genome shotgun (WGS) entry which is preliminary data.</text>
</comment>
<keyword evidence="6" id="KW-0456">Lyase</keyword>
<dbReference type="SUPFAM" id="SSF54826">
    <property type="entry name" value="Enolase N-terminal domain-like"/>
    <property type="match status" value="1"/>
</dbReference>
<name>A0A3B0FEZ9_PSEPS</name>
<dbReference type="EC" id="4.2.1.68" evidence="3"/>
<dbReference type="PANTHER" id="PTHR13794">
    <property type="entry name" value="ENOLASE SUPERFAMILY, MANDELATE RACEMASE"/>
    <property type="match status" value="1"/>
</dbReference>
<dbReference type="EMBL" id="RBNH01000009">
    <property type="protein sequence ID" value="RKO23504.1"/>
    <property type="molecule type" value="Genomic_DNA"/>
</dbReference>
<dbReference type="InterPro" id="IPR036849">
    <property type="entry name" value="Enolase-like_C_sf"/>
</dbReference>
<evidence type="ECO:0000256" key="5">
    <source>
        <dbReference type="ARBA" id="ARBA00022842"/>
    </source>
</evidence>
<proteinExistence type="predicted"/>
<dbReference type="SUPFAM" id="SSF51604">
    <property type="entry name" value="Enolase C-terminal domain-like"/>
    <property type="match status" value="1"/>
</dbReference>
<protein>
    <recommendedName>
        <fullName evidence="3">L-fuconate dehydratase</fullName>
        <ecNumber evidence="3">4.2.1.68</ecNumber>
    </recommendedName>
</protein>
<dbReference type="GO" id="GO:0009063">
    <property type="term" value="P:amino acid catabolic process"/>
    <property type="evidence" value="ECO:0007669"/>
    <property type="project" value="InterPro"/>
</dbReference>
<keyword evidence="5" id="KW-0460">Magnesium</keyword>
<dbReference type="Pfam" id="PF02746">
    <property type="entry name" value="MR_MLE_N"/>
    <property type="match status" value="1"/>
</dbReference>
<dbReference type="InterPro" id="IPR013342">
    <property type="entry name" value="Mandelate_racemase_C"/>
</dbReference>
<keyword evidence="4" id="KW-0479">Metal-binding</keyword>
<feature type="domain" description="Mandelate racemase/muconate lactonizing enzyme C-terminal" evidence="7">
    <location>
        <begin position="197"/>
        <end position="293"/>
    </location>
</feature>
<dbReference type="AlphaFoldDB" id="A0A3B0FEZ9"/>
<dbReference type="Gene3D" id="3.30.390.10">
    <property type="entry name" value="Enolase-like, N-terminal domain"/>
    <property type="match status" value="1"/>
</dbReference>